<evidence type="ECO:0000313" key="3">
    <source>
        <dbReference type="Proteomes" id="UP001177670"/>
    </source>
</evidence>
<evidence type="ECO:0000256" key="1">
    <source>
        <dbReference type="SAM" id="MobiDB-lite"/>
    </source>
</evidence>
<accession>A0AA40KKF4</accession>
<dbReference type="Proteomes" id="UP001177670">
    <property type="component" value="Unassembled WGS sequence"/>
</dbReference>
<feature type="region of interest" description="Disordered" evidence="1">
    <location>
        <begin position="93"/>
        <end position="113"/>
    </location>
</feature>
<gene>
    <name evidence="2" type="ORF">K0M31_008410</name>
</gene>
<dbReference type="EMBL" id="JAHYIQ010000020">
    <property type="protein sequence ID" value="KAK1123713.1"/>
    <property type="molecule type" value="Genomic_DNA"/>
</dbReference>
<protein>
    <submittedName>
        <fullName evidence="2">Uncharacterized protein</fullName>
    </submittedName>
</protein>
<name>A0AA40KKF4_9HYME</name>
<sequence length="113" mass="12936">MAKRDGESSPIAQVYNRNFGNSKIRKFENTSREISQWQLKNFSELRNLRRIARFGVSPLISRQIRLTACSSTFVENRPLFIPPILCPFVRDRDRSERTSGPGSLFSSSVLNDA</sequence>
<dbReference type="AlphaFoldDB" id="A0AA40KKF4"/>
<comment type="caution">
    <text evidence="2">The sequence shown here is derived from an EMBL/GenBank/DDBJ whole genome shotgun (WGS) entry which is preliminary data.</text>
</comment>
<proteinExistence type="predicted"/>
<organism evidence="2 3">
    <name type="scientific">Melipona bicolor</name>
    <dbReference type="NCBI Taxonomy" id="60889"/>
    <lineage>
        <taxon>Eukaryota</taxon>
        <taxon>Metazoa</taxon>
        <taxon>Ecdysozoa</taxon>
        <taxon>Arthropoda</taxon>
        <taxon>Hexapoda</taxon>
        <taxon>Insecta</taxon>
        <taxon>Pterygota</taxon>
        <taxon>Neoptera</taxon>
        <taxon>Endopterygota</taxon>
        <taxon>Hymenoptera</taxon>
        <taxon>Apocrita</taxon>
        <taxon>Aculeata</taxon>
        <taxon>Apoidea</taxon>
        <taxon>Anthophila</taxon>
        <taxon>Apidae</taxon>
        <taxon>Melipona</taxon>
    </lineage>
</organism>
<evidence type="ECO:0000313" key="2">
    <source>
        <dbReference type="EMBL" id="KAK1123713.1"/>
    </source>
</evidence>
<reference evidence="2" key="1">
    <citation type="submission" date="2021-10" db="EMBL/GenBank/DDBJ databases">
        <title>Melipona bicolor Genome sequencing and assembly.</title>
        <authorList>
            <person name="Araujo N.S."/>
            <person name="Arias M.C."/>
        </authorList>
    </citation>
    <scope>NUCLEOTIDE SEQUENCE</scope>
    <source>
        <strain evidence="2">USP_2M_L1-L4_2017</strain>
        <tissue evidence="2">Whole body</tissue>
    </source>
</reference>
<feature type="compositionally biased region" description="Polar residues" evidence="1">
    <location>
        <begin position="98"/>
        <end position="113"/>
    </location>
</feature>
<keyword evidence="3" id="KW-1185">Reference proteome</keyword>